<dbReference type="InterPro" id="IPR003821">
    <property type="entry name" value="DXP_reductoisomerase"/>
</dbReference>
<feature type="binding site" evidence="9">
    <location>
        <position position="220"/>
    </location>
    <ligand>
        <name>Mn(2+)</name>
        <dbReference type="ChEBI" id="CHEBI:29035"/>
    </ligand>
</feature>
<evidence type="ECO:0000256" key="9">
    <source>
        <dbReference type="HAMAP-Rule" id="MF_00183"/>
    </source>
</evidence>
<feature type="binding site" evidence="9">
    <location>
        <position position="39"/>
    </location>
    <ligand>
        <name>NADPH</name>
        <dbReference type="ChEBI" id="CHEBI:57783"/>
    </ligand>
</feature>
<feature type="binding site" evidence="9">
    <location>
        <position position="211"/>
    </location>
    <ligand>
        <name>1-deoxy-D-xylulose 5-phosphate</name>
        <dbReference type="ChEBI" id="CHEBI:57792"/>
    </ligand>
</feature>
<dbReference type="Pfam" id="PF08436">
    <property type="entry name" value="DXP_redisom_C"/>
    <property type="match status" value="1"/>
</dbReference>
<feature type="binding site" evidence="9">
    <location>
        <position position="14"/>
    </location>
    <ligand>
        <name>NADPH</name>
        <dbReference type="ChEBI" id="CHEBI:57783"/>
    </ligand>
</feature>
<evidence type="ECO:0000256" key="2">
    <source>
        <dbReference type="ARBA" id="ARBA00006825"/>
    </source>
</evidence>
<proteinExistence type="inferred from homology"/>
<dbReference type="InterPro" id="IPR026877">
    <property type="entry name" value="DXPR_C"/>
</dbReference>
<dbReference type="NCBIfam" id="TIGR00243">
    <property type="entry name" value="Dxr"/>
    <property type="match status" value="1"/>
</dbReference>
<dbReference type="SUPFAM" id="SSF51735">
    <property type="entry name" value="NAD(P)-binding Rossmann-fold domains"/>
    <property type="match status" value="1"/>
</dbReference>
<keyword evidence="7 9" id="KW-0414">Isoprene biosynthesis</keyword>
<gene>
    <name evidence="9" type="primary">dxr</name>
    <name evidence="13" type="ORF">GF339_15345</name>
</gene>
<dbReference type="InterPro" id="IPR036291">
    <property type="entry name" value="NAD(P)-bd_dom_sf"/>
</dbReference>
<evidence type="ECO:0000256" key="5">
    <source>
        <dbReference type="ARBA" id="ARBA00023002"/>
    </source>
</evidence>
<feature type="binding site" evidence="9">
    <location>
        <position position="198"/>
    </location>
    <ligand>
        <name>1-deoxy-D-xylulose 5-phosphate</name>
        <dbReference type="ChEBI" id="CHEBI:57792"/>
    </ligand>
</feature>
<evidence type="ECO:0000256" key="4">
    <source>
        <dbReference type="ARBA" id="ARBA00022857"/>
    </source>
</evidence>
<evidence type="ECO:0000313" key="14">
    <source>
        <dbReference type="Proteomes" id="UP000649604"/>
    </source>
</evidence>
<dbReference type="EMBL" id="WJJP01000504">
    <property type="protein sequence ID" value="MBD3325961.1"/>
    <property type="molecule type" value="Genomic_DNA"/>
</dbReference>
<comment type="pathway">
    <text evidence="1 9">Isoprenoid biosynthesis; isopentenyl diphosphate biosynthesis via DXP pathway; isopentenyl diphosphate from 1-deoxy-D-xylulose 5-phosphate: step 1/6.</text>
</comment>
<feature type="binding site" evidence="9">
    <location>
        <position position="38"/>
    </location>
    <ligand>
        <name>NADPH</name>
        <dbReference type="ChEBI" id="CHEBI:57783"/>
    </ligand>
</feature>
<keyword evidence="9" id="KW-0460">Magnesium</keyword>
<feature type="domain" description="DXP reductoisomerase C-terminal" evidence="12">
    <location>
        <begin position="260"/>
        <end position="376"/>
    </location>
</feature>
<dbReference type="GO" id="GO:0030604">
    <property type="term" value="F:1-deoxy-D-xylulose-5-phosphate reductoisomerase activity"/>
    <property type="evidence" value="ECO:0007669"/>
    <property type="project" value="UniProtKB-UniRule"/>
</dbReference>
<dbReference type="EC" id="1.1.1.267" evidence="9"/>
<dbReference type="Pfam" id="PF02670">
    <property type="entry name" value="DXP_reductoisom"/>
    <property type="match status" value="1"/>
</dbReference>
<feature type="binding site" evidence="9">
    <location>
        <position position="12"/>
    </location>
    <ligand>
        <name>NADPH</name>
        <dbReference type="ChEBI" id="CHEBI:57783"/>
    </ligand>
</feature>
<keyword evidence="4 9" id="KW-0521">NADP</keyword>
<evidence type="ECO:0000256" key="1">
    <source>
        <dbReference type="ARBA" id="ARBA00005094"/>
    </source>
</evidence>
<dbReference type="SUPFAM" id="SSF55347">
    <property type="entry name" value="Glyceraldehyde-3-phosphate dehydrogenase-like, C-terminal domain"/>
    <property type="match status" value="1"/>
</dbReference>
<dbReference type="InterPro" id="IPR013512">
    <property type="entry name" value="DXP_reductoisomerase_N"/>
</dbReference>
<feature type="binding site" evidence="9">
    <location>
        <position position="151"/>
    </location>
    <ligand>
        <name>1-deoxy-D-xylulose 5-phosphate</name>
        <dbReference type="ChEBI" id="CHEBI:57792"/>
    </ligand>
</feature>
<feature type="binding site" evidence="9">
    <location>
        <position position="150"/>
    </location>
    <ligand>
        <name>1-deoxy-D-xylulose 5-phosphate</name>
        <dbReference type="ChEBI" id="CHEBI:57792"/>
    </ligand>
</feature>
<feature type="binding site" evidence="9">
    <location>
        <position position="151"/>
    </location>
    <ligand>
        <name>Mn(2+)</name>
        <dbReference type="ChEBI" id="CHEBI:29035"/>
    </ligand>
</feature>
<dbReference type="Proteomes" id="UP000649604">
    <property type="component" value="Unassembled WGS sequence"/>
</dbReference>
<dbReference type="InterPro" id="IPR036169">
    <property type="entry name" value="DXPR_C_sf"/>
</dbReference>
<protein>
    <recommendedName>
        <fullName evidence="9">1-deoxy-D-xylulose 5-phosphate reductoisomerase</fullName>
        <shortName evidence="9">DXP reductoisomerase</shortName>
        <ecNumber evidence="9">1.1.1.267</ecNumber>
    </recommendedName>
    <alternativeName>
        <fullName evidence="9">1-deoxyxylulose-5-phosphate reductoisomerase</fullName>
    </alternativeName>
    <alternativeName>
        <fullName evidence="9">2-C-methyl-D-erythritol 4-phosphate synthase</fullName>
    </alternativeName>
</protein>
<comment type="cofactor">
    <cofactor evidence="9">
        <name>Mg(2+)</name>
        <dbReference type="ChEBI" id="CHEBI:18420"/>
    </cofactor>
    <cofactor evidence="9">
        <name>Mn(2+)</name>
        <dbReference type="ChEBI" id="CHEBI:29035"/>
    </cofactor>
</comment>
<keyword evidence="6 9" id="KW-0464">Manganese</keyword>
<keyword evidence="3 9" id="KW-0479">Metal-binding</keyword>
<keyword evidence="5 9" id="KW-0560">Oxidoreductase</keyword>
<comment type="similarity">
    <text evidence="2 9">Belongs to the DXR family.</text>
</comment>
<feature type="domain" description="1-deoxy-D-xylulose 5-phosphate reductoisomerase C-terminal" evidence="11">
    <location>
        <begin position="145"/>
        <end position="228"/>
    </location>
</feature>
<evidence type="ECO:0000256" key="6">
    <source>
        <dbReference type="ARBA" id="ARBA00023211"/>
    </source>
</evidence>
<feature type="binding site" evidence="9">
    <location>
        <position position="204"/>
    </location>
    <ligand>
        <name>NADPH</name>
        <dbReference type="ChEBI" id="CHEBI:57783"/>
    </ligand>
</feature>
<accession>A0A9D5JYB9</accession>
<evidence type="ECO:0000313" key="13">
    <source>
        <dbReference type="EMBL" id="MBD3325961.1"/>
    </source>
</evidence>
<evidence type="ECO:0000256" key="3">
    <source>
        <dbReference type="ARBA" id="ARBA00022723"/>
    </source>
</evidence>
<feature type="binding site" evidence="9">
    <location>
        <position position="175"/>
    </location>
    <ligand>
        <name>1-deoxy-D-xylulose 5-phosphate</name>
        <dbReference type="ChEBI" id="CHEBI:57792"/>
    </ligand>
</feature>
<dbReference type="Gene3D" id="1.10.1740.10">
    <property type="match status" value="1"/>
</dbReference>
<dbReference type="PIRSF" id="PIRSF006205">
    <property type="entry name" value="Dxp_reductismrs"/>
    <property type="match status" value="1"/>
</dbReference>
<comment type="catalytic activity">
    <reaction evidence="8">
        <text>2-C-methyl-D-erythritol 4-phosphate + NADP(+) = 1-deoxy-D-xylulose 5-phosphate + NADPH + H(+)</text>
        <dbReference type="Rhea" id="RHEA:13717"/>
        <dbReference type="ChEBI" id="CHEBI:15378"/>
        <dbReference type="ChEBI" id="CHEBI:57783"/>
        <dbReference type="ChEBI" id="CHEBI:57792"/>
        <dbReference type="ChEBI" id="CHEBI:58262"/>
        <dbReference type="ChEBI" id="CHEBI:58349"/>
        <dbReference type="EC" id="1.1.1.267"/>
    </reaction>
    <physiologicalReaction direction="right-to-left" evidence="8">
        <dbReference type="Rhea" id="RHEA:13719"/>
    </physiologicalReaction>
</comment>
<feature type="domain" description="1-deoxy-D-xylulose 5-phosphate reductoisomerase N-terminal" evidence="10">
    <location>
        <begin position="5"/>
        <end position="131"/>
    </location>
</feature>
<feature type="binding site" evidence="9">
    <location>
        <position position="217"/>
    </location>
    <ligand>
        <name>1-deoxy-D-xylulose 5-phosphate</name>
        <dbReference type="ChEBI" id="CHEBI:57792"/>
    </ligand>
</feature>
<feature type="binding site" evidence="9">
    <location>
        <position position="220"/>
    </location>
    <ligand>
        <name>1-deoxy-D-xylulose 5-phosphate</name>
        <dbReference type="ChEBI" id="CHEBI:57792"/>
    </ligand>
</feature>
<dbReference type="AlphaFoldDB" id="A0A9D5JYB9"/>
<dbReference type="Gene3D" id="3.40.50.720">
    <property type="entry name" value="NAD(P)-binding Rossmann-like Domain"/>
    <property type="match status" value="1"/>
</dbReference>
<dbReference type="InterPro" id="IPR013644">
    <property type="entry name" value="DXP_reductoisomerase_C"/>
</dbReference>
<feature type="binding site" evidence="9">
    <location>
        <position position="216"/>
    </location>
    <ligand>
        <name>1-deoxy-D-xylulose 5-phosphate</name>
        <dbReference type="ChEBI" id="CHEBI:57792"/>
    </ligand>
</feature>
<dbReference type="FunFam" id="3.40.50.720:FF:000045">
    <property type="entry name" value="1-deoxy-D-xylulose 5-phosphate reductoisomerase"/>
    <property type="match status" value="1"/>
</dbReference>
<dbReference type="GO" id="GO:0051484">
    <property type="term" value="P:isopentenyl diphosphate biosynthetic process, methylerythritol 4-phosphate pathway involved in terpenoid biosynthetic process"/>
    <property type="evidence" value="ECO:0007669"/>
    <property type="project" value="UniProtKB-ARBA"/>
</dbReference>
<dbReference type="GO" id="GO:0030145">
    <property type="term" value="F:manganese ion binding"/>
    <property type="evidence" value="ECO:0007669"/>
    <property type="project" value="TreeGrafter"/>
</dbReference>
<dbReference type="SUPFAM" id="SSF69055">
    <property type="entry name" value="1-deoxy-D-xylulose-5-phosphate reductoisomerase, C-terminal domain"/>
    <property type="match status" value="1"/>
</dbReference>
<feature type="binding site" evidence="9">
    <location>
        <position position="11"/>
    </location>
    <ligand>
        <name>NADPH</name>
        <dbReference type="ChEBI" id="CHEBI:57783"/>
    </ligand>
</feature>
<dbReference type="HAMAP" id="MF_00183">
    <property type="entry name" value="DXP_reductoisom"/>
    <property type="match status" value="1"/>
</dbReference>
<dbReference type="Pfam" id="PF13288">
    <property type="entry name" value="DXPR_C"/>
    <property type="match status" value="1"/>
</dbReference>
<evidence type="ECO:0000259" key="12">
    <source>
        <dbReference type="Pfam" id="PF13288"/>
    </source>
</evidence>
<evidence type="ECO:0000256" key="7">
    <source>
        <dbReference type="ARBA" id="ARBA00023229"/>
    </source>
</evidence>
<feature type="binding site" evidence="9">
    <location>
        <position position="13"/>
    </location>
    <ligand>
        <name>NADPH</name>
        <dbReference type="ChEBI" id="CHEBI:57783"/>
    </ligand>
</feature>
<evidence type="ECO:0000259" key="10">
    <source>
        <dbReference type="Pfam" id="PF02670"/>
    </source>
</evidence>
<evidence type="ECO:0000256" key="8">
    <source>
        <dbReference type="ARBA" id="ARBA00048543"/>
    </source>
</evidence>
<comment type="caution">
    <text evidence="9">Lacks conserved residue(s) required for the propagation of feature annotation.</text>
</comment>
<feature type="binding site" evidence="9">
    <location>
        <position position="149"/>
    </location>
    <ligand>
        <name>Mn(2+)</name>
        <dbReference type="ChEBI" id="CHEBI:29035"/>
    </ligand>
</feature>
<dbReference type="PANTHER" id="PTHR30525:SF0">
    <property type="entry name" value="1-DEOXY-D-XYLULOSE 5-PHOSPHATE REDUCTOISOMERASE, CHLOROPLASTIC"/>
    <property type="match status" value="1"/>
</dbReference>
<comment type="function">
    <text evidence="9">Catalyzes the NADPH-dependent rearrangement and reduction of 1-deoxy-D-xylulose-5-phosphate (DXP) to 2-C-methyl-D-erythritol 4-phosphate (MEP).</text>
</comment>
<feature type="binding site" evidence="9">
    <location>
        <position position="125"/>
    </location>
    <ligand>
        <name>NADPH</name>
        <dbReference type="ChEBI" id="CHEBI:57783"/>
    </ligand>
</feature>
<feature type="binding site" evidence="9">
    <location>
        <position position="123"/>
    </location>
    <ligand>
        <name>NADPH</name>
        <dbReference type="ChEBI" id="CHEBI:57783"/>
    </ligand>
</feature>
<name>A0A9D5JYB9_9BACT</name>
<organism evidence="13 14">
    <name type="scientific">candidate division KSB3 bacterium</name>
    <dbReference type="NCBI Taxonomy" id="2044937"/>
    <lineage>
        <taxon>Bacteria</taxon>
        <taxon>candidate division KSB3</taxon>
    </lineage>
</organism>
<dbReference type="GO" id="GO:0070402">
    <property type="term" value="F:NADPH binding"/>
    <property type="evidence" value="ECO:0007669"/>
    <property type="project" value="InterPro"/>
</dbReference>
<sequence length="384" mass="41864">MHKKIAILGSTGSIGVNTLQVVAQYPDRFEVVGLAAQRNITRLEQQIRQFHPAVVAVADEASGHALQKRCAGLDVEILIGEQGTIQVATHPAVELVVSAIVGFAGLVPTYHAILAEKDIALANKETLVVAGALIVPEVTQRGVALLPVDSEHNAIFQSLQGHQHHALAKIVLTCSGGPFRTHSAEHLHTVSLEDALRHPNWAMGQKISIDSATLMNKALEVIEAHWLFGVDFADIDVLVHPQSVVHSLVEYVDGSLIAQLGVADMKIPIAYALAYPERLALEIPRLNLAQVSTLTFETPDVEKFPCLRYGYQAGETGGTLPAVLNAANEVAVELFLRENIAFMDIPQIIRHVMDRHETRPVTSLADLIEVDEWARREAQSWIGR</sequence>
<feature type="binding site" evidence="9">
    <location>
        <position position="124"/>
    </location>
    <ligand>
        <name>1-deoxy-D-xylulose 5-phosphate</name>
        <dbReference type="ChEBI" id="CHEBI:57792"/>
    </ligand>
</feature>
<dbReference type="PANTHER" id="PTHR30525">
    <property type="entry name" value="1-DEOXY-D-XYLULOSE 5-PHOSPHATE REDUCTOISOMERASE"/>
    <property type="match status" value="1"/>
</dbReference>
<dbReference type="NCBIfam" id="NF009114">
    <property type="entry name" value="PRK12464.1"/>
    <property type="match status" value="1"/>
</dbReference>
<comment type="caution">
    <text evidence="13">The sequence shown here is derived from an EMBL/GenBank/DDBJ whole genome shotgun (WGS) entry which is preliminary data.</text>
</comment>
<reference evidence="13" key="1">
    <citation type="submission" date="2019-11" db="EMBL/GenBank/DDBJ databases">
        <title>Microbial mats filling the niche in hypersaline microbial mats.</title>
        <authorList>
            <person name="Wong H.L."/>
            <person name="Macleod F.I."/>
            <person name="White R.A. III"/>
            <person name="Burns B.P."/>
        </authorList>
    </citation>
    <scope>NUCLEOTIDE SEQUENCE</scope>
    <source>
        <strain evidence="13">Rbin_158</strain>
    </source>
</reference>
<evidence type="ECO:0000259" key="11">
    <source>
        <dbReference type="Pfam" id="PF08436"/>
    </source>
</evidence>